<evidence type="ECO:0000313" key="4">
    <source>
        <dbReference type="Proteomes" id="UP000001599"/>
    </source>
</evidence>
<dbReference type="Proteomes" id="UP000001599">
    <property type="component" value="Chromosome"/>
</dbReference>
<evidence type="ECO:0000256" key="1">
    <source>
        <dbReference type="ARBA" id="ARBA00010751"/>
    </source>
</evidence>
<dbReference type="NCBIfam" id="NF002776">
    <property type="entry name" value="PRK02877.1"/>
    <property type="match status" value="1"/>
</dbReference>
<dbReference type="InterPro" id="IPR002765">
    <property type="entry name" value="UPF0145_YbjQ-like"/>
</dbReference>
<dbReference type="PANTHER" id="PTHR34068:SF1">
    <property type="entry name" value="UPF0145 PROTEIN YBJQ"/>
    <property type="match status" value="1"/>
</dbReference>
<evidence type="ECO:0000313" key="3">
    <source>
        <dbReference type="EMBL" id="ACN45100.1"/>
    </source>
</evidence>
<accession>C0PXQ0</accession>
<reference evidence="3 4" key="1">
    <citation type="journal article" date="2009" name="PLoS ONE">
        <title>Salmonella paratyphi C: genetic divergence from Salmonella choleraesuis and pathogenic convergence with Salmonella typhi.</title>
        <authorList>
            <person name="Liu W.-Q."/>
            <person name="Feng Y."/>
            <person name="Wang Y."/>
            <person name="Zou Q.-H."/>
            <person name="Chen F."/>
            <person name="Guo J.-T."/>
            <person name="Peng Y.-H."/>
            <person name="Jin Y."/>
            <person name="Li Y.-G."/>
            <person name="Hu S.-N."/>
            <person name="Johnston R.N."/>
            <person name="Liu G.-R."/>
            <person name="Liu S.-L."/>
        </authorList>
    </citation>
    <scope>NUCLEOTIDE SEQUENCE [LARGE SCALE GENOMIC DNA]</scope>
    <source>
        <strain evidence="3 4">RKS4594</strain>
    </source>
</reference>
<proteinExistence type="inferred from homology"/>
<dbReference type="EMBL" id="CP000857">
    <property type="protein sequence ID" value="ACN45100.1"/>
    <property type="molecule type" value="Genomic_DNA"/>
</dbReference>
<dbReference type="Gene3D" id="3.30.110.70">
    <property type="entry name" value="Hypothetical protein apc22750. Chain B"/>
    <property type="match status" value="1"/>
</dbReference>
<dbReference type="Pfam" id="PF01906">
    <property type="entry name" value="YbjQ_1"/>
    <property type="match status" value="1"/>
</dbReference>
<dbReference type="AlphaFoldDB" id="C0PXQ0"/>
<organism evidence="3 4">
    <name type="scientific">Salmonella paratyphi C (strain RKS4594)</name>
    <dbReference type="NCBI Taxonomy" id="476213"/>
    <lineage>
        <taxon>Bacteria</taxon>
        <taxon>Pseudomonadati</taxon>
        <taxon>Pseudomonadota</taxon>
        <taxon>Gammaproteobacteria</taxon>
        <taxon>Enterobacterales</taxon>
        <taxon>Enterobacteriaceae</taxon>
        <taxon>Salmonella</taxon>
    </lineage>
</organism>
<protein>
    <recommendedName>
        <fullName evidence="2">UPF0145 protein YbjQ</fullName>
    </recommendedName>
</protein>
<name>C0PXQ0_SALPC</name>
<dbReference type="HOGENOM" id="CLU_117144_3_0_6"/>
<dbReference type="SUPFAM" id="SSF117782">
    <property type="entry name" value="YbjQ-like"/>
    <property type="match status" value="1"/>
</dbReference>
<evidence type="ECO:0000256" key="2">
    <source>
        <dbReference type="HAMAP-Rule" id="MF_00338"/>
    </source>
</evidence>
<comment type="similarity">
    <text evidence="1 2">Belongs to the UPF0145 family.</text>
</comment>
<sequence length="129" mass="13812">MIAYQLDNAFEIVCLANPGDSLCSFQQPPTLEGQSIVEYCGVVTGEAILGANIFRDFFAGIRDIVGGRSGAYEKELRKAREIAFQELGEQAKALGADAVVGIDIDYETVGKDGSMLMVSVSGTAVKTRR</sequence>
<dbReference type="InterPro" id="IPR035439">
    <property type="entry name" value="UPF0145_dom_sf"/>
</dbReference>
<dbReference type="HAMAP" id="MF_00338">
    <property type="entry name" value="UPF0145"/>
    <property type="match status" value="1"/>
</dbReference>
<gene>
    <name evidence="2" type="primary">ybjQ</name>
    <name evidence="3" type="ordered locus">SPC_0932</name>
</gene>
<dbReference type="KEGG" id="sei:SPC_0932"/>
<dbReference type="PANTHER" id="PTHR34068">
    <property type="entry name" value="UPF0145 PROTEIN YBJQ"/>
    <property type="match status" value="1"/>
</dbReference>